<feature type="compositionally biased region" description="Basic residues" evidence="1">
    <location>
        <begin position="18"/>
        <end position="42"/>
    </location>
</feature>
<reference evidence="2 3" key="1">
    <citation type="journal article" date="2013" name="BMC Genomics">
        <title>Reconstruction of the lipid metabolism for the microalga Monoraphidium neglectum from its genome sequence reveals characteristics suitable for biofuel production.</title>
        <authorList>
            <person name="Bogen C."/>
            <person name="Al-Dilaimi A."/>
            <person name="Albersmeier A."/>
            <person name="Wichmann J."/>
            <person name="Grundmann M."/>
            <person name="Rupp O."/>
            <person name="Lauersen K.J."/>
            <person name="Blifernez-Klassen O."/>
            <person name="Kalinowski J."/>
            <person name="Goesmann A."/>
            <person name="Mussgnug J.H."/>
            <person name="Kruse O."/>
        </authorList>
    </citation>
    <scope>NUCLEOTIDE SEQUENCE [LARGE SCALE GENOMIC DNA]</scope>
    <source>
        <strain evidence="2 3">SAG 48.87</strain>
    </source>
</reference>
<feature type="region of interest" description="Disordered" evidence="1">
    <location>
        <begin position="1"/>
        <end position="53"/>
    </location>
</feature>
<dbReference type="RefSeq" id="XP_013906963.1">
    <property type="nucleotide sequence ID" value="XM_014051509.1"/>
</dbReference>
<keyword evidence="3" id="KW-1185">Reference proteome</keyword>
<accession>A0A0D2LNT4</accession>
<feature type="region of interest" description="Disordered" evidence="1">
    <location>
        <begin position="86"/>
        <end position="128"/>
    </location>
</feature>
<feature type="compositionally biased region" description="Basic and acidic residues" evidence="1">
    <location>
        <begin position="43"/>
        <end position="53"/>
    </location>
</feature>
<evidence type="ECO:0000256" key="1">
    <source>
        <dbReference type="SAM" id="MobiDB-lite"/>
    </source>
</evidence>
<protein>
    <submittedName>
        <fullName evidence="2">Uncharacterized protein</fullName>
    </submittedName>
</protein>
<dbReference type="GeneID" id="25726135"/>
<dbReference type="KEGG" id="mng:MNEG_0017"/>
<gene>
    <name evidence="2" type="ORF">MNEG_0017</name>
</gene>
<name>A0A0D2LNT4_9CHLO</name>
<dbReference type="InterPro" id="IPR044688">
    <property type="entry name" value="SCI-1-like"/>
</dbReference>
<feature type="region of interest" description="Disordered" evidence="1">
    <location>
        <begin position="263"/>
        <end position="314"/>
    </location>
</feature>
<dbReference type="AlphaFoldDB" id="A0A0D2LNT4"/>
<organism evidence="2 3">
    <name type="scientific">Monoraphidium neglectum</name>
    <dbReference type="NCBI Taxonomy" id="145388"/>
    <lineage>
        <taxon>Eukaryota</taxon>
        <taxon>Viridiplantae</taxon>
        <taxon>Chlorophyta</taxon>
        <taxon>core chlorophytes</taxon>
        <taxon>Chlorophyceae</taxon>
        <taxon>CS clade</taxon>
        <taxon>Sphaeropleales</taxon>
        <taxon>Selenastraceae</taxon>
        <taxon>Monoraphidium</taxon>
    </lineage>
</organism>
<dbReference type="PANTHER" id="PTHR34117">
    <property type="entry name" value="STYLE CELL-CYCLE INHIBITOR 1"/>
    <property type="match status" value="1"/>
</dbReference>
<proteinExistence type="predicted"/>
<dbReference type="EMBL" id="KK100223">
    <property type="protein sequence ID" value="KIZ07944.1"/>
    <property type="molecule type" value="Genomic_DNA"/>
</dbReference>
<dbReference type="Proteomes" id="UP000054498">
    <property type="component" value="Unassembled WGS sequence"/>
</dbReference>
<sequence length="347" mass="38168">MGKHSRSPSPSGSDSSEHRHKHKRHKQKKEKHKKDKSKKQKRASPDRDKERLEAARAFLQQVLKQGGGGDAAAAAAAAVFAAEKQVANAATAADGGSGDKASDKAEQKRQRRRQERPPKPKPPGVGDITAADYFSRAAEFTAWLQEDRVLYFNELGGDEARSLFVEFVEDWNGGHGLVLAPTKRTTHEWGFTAKGGGGRGGSMSALMADQQQQRHEGQLAAREAEGREKRKWRSDQKDLLDEMLPKATGREALVEKRMARREAAKAREDSPEMMRVTGGGDVMGGDDSFAAAKAREASYNARRNQRDLAKREQLTQKLSAAQEAEAAKMAQFRALLAHGPISIPKRQ</sequence>
<feature type="compositionally biased region" description="Basic and acidic residues" evidence="1">
    <location>
        <begin position="304"/>
        <end position="314"/>
    </location>
</feature>
<feature type="compositionally biased region" description="Basic and acidic residues" evidence="1">
    <location>
        <begin position="263"/>
        <end position="272"/>
    </location>
</feature>
<feature type="region of interest" description="Disordered" evidence="1">
    <location>
        <begin position="215"/>
        <end position="238"/>
    </location>
</feature>
<evidence type="ECO:0000313" key="3">
    <source>
        <dbReference type="Proteomes" id="UP000054498"/>
    </source>
</evidence>
<dbReference type="OrthoDB" id="2139939at2759"/>
<dbReference type="STRING" id="145388.A0A0D2LNT4"/>
<dbReference type="PANTHER" id="PTHR34117:SF1">
    <property type="entry name" value="STYLE CELL-CYCLE INHIBITOR 1"/>
    <property type="match status" value="1"/>
</dbReference>
<evidence type="ECO:0000313" key="2">
    <source>
        <dbReference type="EMBL" id="KIZ07944.1"/>
    </source>
</evidence>